<proteinExistence type="predicted"/>
<name>A0A4U5NMI1_POPAL</name>
<dbReference type="Pfam" id="PF08284">
    <property type="entry name" value="RVP_2"/>
    <property type="match status" value="1"/>
</dbReference>
<dbReference type="GO" id="GO:0004190">
    <property type="term" value="F:aspartic-type endopeptidase activity"/>
    <property type="evidence" value="ECO:0007669"/>
    <property type="project" value="InterPro"/>
</dbReference>
<evidence type="ECO:0000256" key="1">
    <source>
        <dbReference type="SAM" id="MobiDB-lite"/>
    </source>
</evidence>
<organism evidence="2">
    <name type="scientific">Populus alba</name>
    <name type="common">White poplar</name>
    <dbReference type="NCBI Taxonomy" id="43335"/>
    <lineage>
        <taxon>Eukaryota</taxon>
        <taxon>Viridiplantae</taxon>
        <taxon>Streptophyta</taxon>
        <taxon>Embryophyta</taxon>
        <taxon>Tracheophyta</taxon>
        <taxon>Spermatophyta</taxon>
        <taxon>Magnoliopsida</taxon>
        <taxon>eudicotyledons</taxon>
        <taxon>Gunneridae</taxon>
        <taxon>Pentapetalae</taxon>
        <taxon>rosids</taxon>
        <taxon>fabids</taxon>
        <taxon>Malpighiales</taxon>
        <taxon>Salicaceae</taxon>
        <taxon>Saliceae</taxon>
        <taxon>Populus</taxon>
    </lineage>
</organism>
<dbReference type="PROSITE" id="PS00141">
    <property type="entry name" value="ASP_PROTEASE"/>
    <property type="match status" value="1"/>
</dbReference>
<feature type="compositionally biased region" description="Basic and acidic residues" evidence="1">
    <location>
        <begin position="1"/>
        <end position="18"/>
    </location>
</feature>
<dbReference type="CDD" id="cd00303">
    <property type="entry name" value="retropepsin_like"/>
    <property type="match status" value="1"/>
</dbReference>
<protein>
    <submittedName>
        <fullName evidence="2">Uncharacterized protein</fullName>
    </submittedName>
</protein>
<dbReference type="GO" id="GO:0006508">
    <property type="term" value="P:proteolysis"/>
    <property type="evidence" value="ECO:0007669"/>
    <property type="project" value="InterPro"/>
</dbReference>
<reference evidence="2" key="1">
    <citation type="submission" date="2018-10" db="EMBL/GenBank/DDBJ databases">
        <title>Population genomic analysis revealed the cold adaptation of white poplar.</title>
        <authorList>
            <person name="Liu Y.-J."/>
        </authorList>
    </citation>
    <scope>NUCLEOTIDE SEQUENCE [LARGE SCALE GENOMIC DNA]</scope>
    <source>
        <strain evidence="2">PAL-ZL1</strain>
    </source>
</reference>
<comment type="caution">
    <text evidence="2">The sequence shown here is derived from an EMBL/GenBank/DDBJ whole genome shotgun (WGS) entry which is preliminary data.</text>
</comment>
<accession>A0A4U5NMI1</accession>
<feature type="compositionally biased region" description="Basic residues" evidence="1">
    <location>
        <begin position="24"/>
        <end position="34"/>
    </location>
</feature>
<dbReference type="EMBL" id="RCHU01000985">
    <property type="protein sequence ID" value="TKR84798.1"/>
    <property type="molecule type" value="Genomic_DNA"/>
</dbReference>
<dbReference type="Gene3D" id="2.40.70.10">
    <property type="entry name" value="Acid Proteases"/>
    <property type="match status" value="1"/>
</dbReference>
<evidence type="ECO:0000313" key="2">
    <source>
        <dbReference type="EMBL" id="TKR84798.1"/>
    </source>
</evidence>
<dbReference type="InterPro" id="IPR021109">
    <property type="entry name" value="Peptidase_aspartic_dom_sf"/>
</dbReference>
<dbReference type="AlphaFoldDB" id="A0A4U5NMI1"/>
<sequence>MNGGEETERRRSCRKTEVYENIIKRNKGKQKKEKSRGCSRPARASPPSPSPRRPEPGYTIDTRGKSNAEFRNEVNEALARHESNFDQVNGTLQTILTELQALRVSRSPRMNPLELNPFAPTESSGLRDDIRLDVKIKHPTILFDTIGVVRLIEERNQLQKRVTHPYQIQPTATTAKTSMSNTVEFIPGHRCQQPQLFMICDTNDQDSMEQSELLQVAEDQKAAVLEISFHAIAGTAHPQTLWVMGRLRSKEVMVLIDSGSTHNFIDQSIVNKYELPVVPNKKFQVTVANGEKIDCTGLCPSLTIMIQGQIVTTDYFILPVAVCPVVLGV</sequence>
<dbReference type="SUPFAM" id="SSF50630">
    <property type="entry name" value="Acid proteases"/>
    <property type="match status" value="1"/>
</dbReference>
<gene>
    <name evidence="2" type="ORF">D5086_0000254370</name>
</gene>
<dbReference type="InterPro" id="IPR001969">
    <property type="entry name" value="Aspartic_peptidase_AS"/>
</dbReference>
<feature type="region of interest" description="Disordered" evidence="1">
    <location>
        <begin position="1"/>
        <end position="67"/>
    </location>
</feature>